<reference evidence="8" key="1">
    <citation type="submission" date="2020-04" db="EMBL/GenBank/DDBJ databases">
        <authorList>
            <person name="Chiriac C."/>
            <person name="Salcher M."/>
            <person name="Ghai R."/>
            <person name="Kavagutti S V."/>
        </authorList>
    </citation>
    <scope>NUCLEOTIDE SEQUENCE</scope>
</reference>
<feature type="region of interest" description="Disordered" evidence="7">
    <location>
        <begin position="193"/>
        <end position="228"/>
    </location>
</feature>
<dbReference type="PANTHER" id="PTHR10629">
    <property type="entry name" value="CYTOSINE-SPECIFIC METHYLTRANSFERASE"/>
    <property type="match status" value="1"/>
</dbReference>
<evidence type="ECO:0000256" key="3">
    <source>
        <dbReference type="ARBA" id="ARBA00022679"/>
    </source>
</evidence>
<dbReference type="InterPro" id="IPR001525">
    <property type="entry name" value="C5_MeTfrase"/>
</dbReference>
<gene>
    <name evidence="8" type="ORF">UFOVP688_40</name>
</gene>
<dbReference type="GO" id="GO:0044027">
    <property type="term" value="P:negative regulation of gene expression via chromosomal CpG island methylation"/>
    <property type="evidence" value="ECO:0007669"/>
    <property type="project" value="TreeGrafter"/>
</dbReference>
<keyword evidence="4 5" id="KW-0949">S-adenosyl-L-methionine</keyword>
<proteinExistence type="inferred from homology"/>
<evidence type="ECO:0000256" key="2">
    <source>
        <dbReference type="ARBA" id="ARBA00022603"/>
    </source>
</evidence>
<comment type="similarity">
    <text evidence="5 6">Belongs to the class I-like SAM-binding methyltransferase superfamily. C5-methyltransferase family.</text>
</comment>
<accession>A0A6J5NG40</accession>
<feature type="active site" evidence="5">
    <location>
        <position position="80"/>
    </location>
</feature>
<dbReference type="GO" id="GO:0003677">
    <property type="term" value="F:DNA binding"/>
    <property type="evidence" value="ECO:0007669"/>
    <property type="project" value="TreeGrafter"/>
</dbReference>
<evidence type="ECO:0000256" key="7">
    <source>
        <dbReference type="SAM" id="MobiDB-lite"/>
    </source>
</evidence>
<evidence type="ECO:0000256" key="1">
    <source>
        <dbReference type="ARBA" id="ARBA00011975"/>
    </source>
</evidence>
<dbReference type="SUPFAM" id="SSF53335">
    <property type="entry name" value="S-adenosyl-L-methionine-dependent methyltransferases"/>
    <property type="match status" value="1"/>
</dbReference>
<evidence type="ECO:0000256" key="4">
    <source>
        <dbReference type="ARBA" id="ARBA00022691"/>
    </source>
</evidence>
<protein>
    <recommendedName>
        <fullName evidence="1">DNA (cytosine-5-)-methyltransferase</fullName>
        <ecNumber evidence="1">2.1.1.37</ecNumber>
    </recommendedName>
</protein>
<dbReference type="GO" id="GO:0003886">
    <property type="term" value="F:DNA (cytosine-5-)-methyltransferase activity"/>
    <property type="evidence" value="ECO:0007669"/>
    <property type="project" value="UniProtKB-EC"/>
</dbReference>
<dbReference type="Gene3D" id="3.40.50.150">
    <property type="entry name" value="Vaccinia Virus protein VP39"/>
    <property type="match status" value="1"/>
</dbReference>
<name>A0A6J5NG40_9CAUD</name>
<sequence>MSDLTAVSLFAGVGGFDLAFKKAGVKVTAAVEIDKKCREVLAQHFPETKLFDDVKEVTGEQLRATGFVPERGIIAGGFPCQDLSIAGLRKGLDGSRSGLFHEIIRLADELKPQFLILENVAGLLSSQRGKDMGIVITTLVERGYGVCWRVLDSQNFGVAQRRRRVFIVASLGDHRRPAEILFERESSFWNLETSRKKRQTTSDSVEGSVGVNSFQKSKRAQTVDDDES</sequence>
<keyword evidence="3 5" id="KW-0808">Transferase</keyword>
<evidence type="ECO:0000256" key="5">
    <source>
        <dbReference type="PROSITE-ProRule" id="PRU01016"/>
    </source>
</evidence>
<keyword evidence="2 5" id="KW-0489">Methyltransferase</keyword>
<evidence type="ECO:0000256" key="6">
    <source>
        <dbReference type="RuleBase" id="RU000416"/>
    </source>
</evidence>
<dbReference type="PROSITE" id="PS51679">
    <property type="entry name" value="SAM_MT_C5"/>
    <property type="match status" value="1"/>
</dbReference>
<dbReference type="GO" id="GO:0032259">
    <property type="term" value="P:methylation"/>
    <property type="evidence" value="ECO:0007669"/>
    <property type="project" value="UniProtKB-KW"/>
</dbReference>
<dbReference type="EMBL" id="LR796659">
    <property type="protein sequence ID" value="CAB4157672.1"/>
    <property type="molecule type" value="Genomic_DNA"/>
</dbReference>
<dbReference type="InterPro" id="IPR050390">
    <property type="entry name" value="C5-Methyltransferase"/>
</dbReference>
<dbReference type="PRINTS" id="PR00105">
    <property type="entry name" value="C5METTRFRASE"/>
</dbReference>
<dbReference type="EC" id="2.1.1.37" evidence="1"/>
<dbReference type="InterPro" id="IPR029063">
    <property type="entry name" value="SAM-dependent_MTases_sf"/>
</dbReference>
<dbReference type="NCBIfam" id="TIGR00675">
    <property type="entry name" value="dcm"/>
    <property type="match status" value="1"/>
</dbReference>
<evidence type="ECO:0000313" key="8">
    <source>
        <dbReference type="EMBL" id="CAB4157672.1"/>
    </source>
</evidence>
<organism evidence="8">
    <name type="scientific">uncultured Caudovirales phage</name>
    <dbReference type="NCBI Taxonomy" id="2100421"/>
    <lineage>
        <taxon>Viruses</taxon>
        <taxon>Duplodnaviria</taxon>
        <taxon>Heunggongvirae</taxon>
        <taxon>Uroviricota</taxon>
        <taxon>Caudoviricetes</taxon>
        <taxon>Peduoviridae</taxon>
        <taxon>Maltschvirus</taxon>
        <taxon>Maltschvirus maltsch</taxon>
    </lineage>
</organism>
<dbReference type="PANTHER" id="PTHR10629:SF52">
    <property type="entry name" value="DNA (CYTOSINE-5)-METHYLTRANSFERASE 1"/>
    <property type="match status" value="1"/>
</dbReference>
<feature type="compositionally biased region" description="Polar residues" evidence="7">
    <location>
        <begin position="201"/>
        <end position="215"/>
    </location>
</feature>
<dbReference type="Pfam" id="PF00145">
    <property type="entry name" value="DNA_methylase"/>
    <property type="match status" value="1"/>
</dbReference>